<dbReference type="STRING" id="869213.GCA_000517085_00990"/>
<dbReference type="eggNOG" id="ENOG5030YAM">
    <property type="taxonomic scope" value="Bacteria"/>
</dbReference>
<gene>
    <name evidence="1" type="ORF">JCM21142_93303</name>
</gene>
<reference evidence="1 2" key="1">
    <citation type="journal article" date="2014" name="Genome Announc.">
        <title>Draft Genome Sequence of Cytophaga fermentans JCM 21142T, a Facultative Anaerobe Isolated from Marine Mud.</title>
        <authorList>
            <person name="Starns D."/>
            <person name="Oshima K."/>
            <person name="Suda W."/>
            <person name="Iino T."/>
            <person name="Yuki M."/>
            <person name="Inoue J."/>
            <person name="Kitamura K."/>
            <person name="Iida T."/>
            <person name="Darby A."/>
            <person name="Hattori M."/>
            <person name="Ohkuma M."/>
        </authorList>
    </citation>
    <scope>NUCLEOTIDE SEQUENCE [LARGE SCALE GENOMIC DNA]</scope>
    <source>
        <strain evidence="1 2">JCM 21142</strain>
    </source>
</reference>
<accession>W7YJC3</accession>
<organism evidence="1 2">
    <name type="scientific">Saccharicrinis fermentans DSM 9555 = JCM 21142</name>
    <dbReference type="NCBI Taxonomy" id="869213"/>
    <lineage>
        <taxon>Bacteria</taxon>
        <taxon>Pseudomonadati</taxon>
        <taxon>Bacteroidota</taxon>
        <taxon>Bacteroidia</taxon>
        <taxon>Marinilabiliales</taxon>
        <taxon>Marinilabiliaceae</taxon>
        <taxon>Saccharicrinis</taxon>
    </lineage>
</organism>
<evidence type="ECO:0000313" key="2">
    <source>
        <dbReference type="Proteomes" id="UP000019402"/>
    </source>
</evidence>
<sequence length="386" mass="45792">MPYLLEQFERVVEYIGNPKNCGVKFQFENEKQLVYSISLFDLKQGLLLLAASKALPGIVCQQVRLYQSSSIRMLKRLHDRPDCCCYSSRCWGDIFYGVVNTLISFINFLHMQFPEYFDKELIAPALYYDYYRVRFKDKVEKILKLKVDAEKLESIKKVVDYFKELGYTNCSFRRIWYIDKLLSKINTKICNEHVMGDKFEELVKLIISYNFNSTEVYHQIIEWIKRDLAMETNVNAVFEKLQCYKKQVSQIMVIKGDGFSRKSKKLKISIINWINKEMNSFTYQVHIFDEVKKVKEPEQPYIRPQKIQTNLSVAEIACVLRQFIEVGIIYADNKKEIFRLVSEIFASKHNHQISYKSLNNNFFNIELSTYKSTKQLFLKLFRSIEE</sequence>
<evidence type="ECO:0000313" key="1">
    <source>
        <dbReference type="EMBL" id="GAF04591.1"/>
    </source>
</evidence>
<dbReference type="EMBL" id="BAMD01000049">
    <property type="protein sequence ID" value="GAF04591.1"/>
    <property type="molecule type" value="Genomic_DNA"/>
</dbReference>
<dbReference type="Proteomes" id="UP000019402">
    <property type="component" value="Unassembled WGS sequence"/>
</dbReference>
<dbReference type="AlphaFoldDB" id="W7YJC3"/>
<dbReference type="OrthoDB" id="1131510at2"/>
<protein>
    <submittedName>
        <fullName evidence="1">Uncharacterized protein</fullName>
    </submittedName>
</protein>
<keyword evidence="2" id="KW-1185">Reference proteome</keyword>
<name>W7YJC3_9BACT</name>
<proteinExistence type="predicted"/>
<comment type="caution">
    <text evidence="1">The sequence shown here is derived from an EMBL/GenBank/DDBJ whole genome shotgun (WGS) entry which is preliminary data.</text>
</comment>
<dbReference type="RefSeq" id="WP_027470921.1">
    <property type="nucleotide sequence ID" value="NZ_BAMD01000049.1"/>
</dbReference>